<reference evidence="7 8" key="1">
    <citation type="submission" date="2015-07" db="EMBL/GenBank/DDBJ databases">
        <title>The genome of Melipona quadrifasciata.</title>
        <authorList>
            <person name="Pan H."/>
            <person name="Kapheim K."/>
        </authorList>
    </citation>
    <scope>NUCLEOTIDE SEQUENCE [LARGE SCALE GENOMIC DNA]</scope>
    <source>
        <strain evidence="7">0111107301</strain>
        <tissue evidence="7">Whole body</tissue>
    </source>
</reference>
<evidence type="ECO:0000313" key="8">
    <source>
        <dbReference type="Proteomes" id="UP000053105"/>
    </source>
</evidence>
<feature type="non-terminal residue" evidence="7">
    <location>
        <position position="1"/>
    </location>
</feature>
<evidence type="ECO:0000256" key="1">
    <source>
        <dbReference type="ARBA" id="ARBA00004370"/>
    </source>
</evidence>
<dbReference type="InterPro" id="IPR045605">
    <property type="entry name" value="KshA-like_C"/>
</dbReference>
<dbReference type="PANTHER" id="PTHR21266:SF32">
    <property type="entry name" value="CHOLESTEROL 7-DESATURASE NVD"/>
    <property type="match status" value="1"/>
</dbReference>
<comment type="subcellular location">
    <subcellularLocation>
        <location evidence="1">Membrane</location>
    </subcellularLocation>
</comment>
<keyword evidence="8" id="KW-1185">Reference proteome</keyword>
<evidence type="ECO:0000256" key="4">
    <source>
        <dbReference type="ARBA" id="ARBA00023002"/>
    </source>
</evidence>
<dbReference type="EMBL" id="KQ435756">
    <property type="protein sequence ID" value="KOX75970.1"/>
    <property type="molecule type" value="Genomic_DNA"/>
</dbReference>
<dbReference type="SUPFAM" id="SSF55961">
    <property type="entry name" value="Bet v1-like"/>
    <property type="match status" value="1"/>
</dbReference>
<dbReference type="GO" id="GO:0016020">
    <property type="term" value="C:membrane"/>
    <property type="evidence" value="ECO:0007669"/>
    <property type="project" value="UniProtKB-SubCell"/>
</dbReference>
<keyword evidence="5" id="KW-0472">Membrane</keyword>
<evidence type="ECO:0000256" key="2">
    <source>
        <dbReference type="ARBA" id="ARBA00022692"/>
    </source>
</evidence>
<dbReference type="AlphaFoldDB" id="A0A0M9A2J9"/>
<dbReference type="OrthoDB" id="426882at2759"/>
<dbReference type="GO" id="GO:0005737">
    <property type="term" value="C:cytoplasm"/>
    <property type="evidence" value="ECO:0007669"/>
    <property type="project" value="TreeGrafter"/>
</dbReference>
<dbReference type="Pfam" id="PF19298">
    <property type="entry name" value="KshA_C"/>
    <property type="match status" value="1"/>
</dbReference>
<evidence type="ECO:0000313" key="7">
    <source>
        <dbReference type="EMBL" id="KOX75970.1"/>
    </source>
</evidence>
<sequence>EVAENGADSAHLSAVHGPLVFTKIAHFLSAFARHSWTNLNWTPHNSFLESLNSKETELERQDSENLRHRAYMTLRHRLVLFERFEVLQLDVNVKQIGPGYVELMMHTTLGSMCIFQTVTPMEPLLQKVTHILYSPPLLAPCASLLFLGECLMFERDVAIWNRKKFEKRPLLVKEDKSILAYRRWYAQFYSQHSPSYHSAIKSLQW</sequence>
<dbReference type="InterPro" id="IPR050584">
    <property type="entry name" value="Cholesterol_7-desaturase"/>
</dbReference>
<evidence type="ECO:0000256" key="3">
    <source>
        <dbReference type="ARBA" id="ARBA00022989"/>
    </source>
</evidence>
<dbReference type="GO" id="GO:0016491">
    <property type="term" value="F:oxidoreductase activity"/>
    <property type="evidence" value="ECO:0007669"/>
    <property type="project" value="UniProtKB-KW"/>
</dbReference>
<dbReference type="Proteomes" id="UP000053105">
    <property type="component" value="Unassembled WGS sequence"/>
</dbReference>
<keyword evidence="3" id="KW-1133">Transmembrane helix</keyword>
<organism evidence="7 8">
    <name type="scientific">Melipona quadrifasciata</name>
    <dbReference type="NCBI Taxonomy" id="166423"/>
    <lineage>
        <taxon>Eukaryota</taxon>
        <taxon>Metazoa</taxon>
        <taxon>Ecdysozoa</taxon>
        <taxon>Arthropoda</taxon>
        <taxon>Hexapoda</taxon>
        <taxon>Insecta</taxon>
        <taxon>Pterygota</taxon>
        <taxon>Neoptera</taxon>
        <taxon>Endopterygota</taxon>
        <taxon>Hymenoptera</taxon>
        <taxon>Apocrita</taxon>
        <taxon>Aculeata</taxon>
        <taxon>Apoidea</taxon>
        <taxon>Anthophila</taxon>
        <taxon>Apidae</taxon>
        <taxon>Melipona</taxon>
    </lineage>
</organism>
<evidence type="ECO:0000256" key="5">
    <source>
        <dbReference type="ARBA" id="ARBA00023136"/>
    </source>
</evidence>
<accession>A0A0M9A2J9</accession>
<gene>
    <name evidence="7" type="ORF">WN51_12400</name>
</gene>
<dbReference type="Gene3D" id="3.90.380.10">
    <property type="entry name" value="Naphthalene 1,2-dioxygenase Alpha Subunit, Chain A, domain 1"/>
    <property type="match status" value="1"/>
</dbReference>
<name>A0A0M9A2J9_9HYME</name>
<keyword evidence="2" id="KW-0812">Transmembrane</keyword>
<evidence type="ECO:0000259" key="6">
    <source>
        <dbReference type="Pfam" id="PF19298"/>
    </source>
</evidence>
<dbReference type="STRING" id="166423.A0A0M9A2J9"/>
<keyword evidence="4" id="KW-0560">Oxidoreductase</keyword>
<protein>
    <recommendedName>
        <fullName evidence="6">3-ketosteroid-9-alpha-monooxygenase oxygenase component-like C-terminal domain-containing protein</fullName>
    </recommendedName>
</protein>
<dbReference type="PANTHER" id="PTHR21266">
    <property type="entry name" value="IRON-SULFUR DOMAIN CONTAINING PROTEIN"/>
    <property type="match status" value="1"/>
</dbReference>
<dbReference type="GO" id="GO:0008203">
    <property type="term" value="P:cholesterol metabolic process"/>
    <property type="evidence" value="ECO:0007669"/>
    <property type="project" value="InterPro"/>
</dbReference>
<proteinExistence type="predicted"/>
<feature type="domain" description="3-ketosteroid-9-alpha-monooxygenase oxygenase component-like C-terminal" evidence="6">
    <location>
        <begin position="1"/>
        <end position="189"/>
    </location>
</feature>